<dbReference type="AlphaFoldDB" id="A0AAD2CFR0"/>
<feature type="chain" id="PRO_5042035753" evidence="1">
    <location>
        <begin position="20"/>
        <end position="549"/>
    </location>
</feature>
<evidence type="ECO:0000256" key="1">
    <source>
        <dbReference type="SAM" id="SignalP"/>
    </source>
</evidence>
<keyword evidence="3" id="KW-1185">Reference proteome</keyword>
<comment type="caution">
    <text evidence="2">The sequence shown here is derived from an EMBL/GenBank/DDBJ whole genome shotgun (WGS) entry which is preliminary data.</text>
</comment>
<proteinExistence type="predicted"/>
<sequence>MKIQSIVLVLVLSTYAVAAKRLREQAAVNEHDRQLQEKNPNKRINWGDGLDNIGDGGFLDDIKDGFDDLLENITDAFDGNNLGDGIGDLIGDFTDGFEWPESWPKLNDGKVDWENFTNWINFDFNNFTWDLIDWDSSTWDDFRGDIDLNNPDIDFCSILETAVGIGKGFGIEGNCRCKDNGDGDIAIGCDFQNECYSSSALCGEVNLNYTMSDEIAVSACVDFEGDSYPEVCFDYAYNMSGQGAHTCSASYGGNTCECALDGFCLSLDCSMFLPGAAFDSCQLLETVTEGDIISWLPEFPAFGDNFSQVFDNIDWDVIDWGNLDTDNFNPGEIEWGSNARERRFGDIINVNPADDLMCPILQSFIGMSTEFNSAGGCSCGASDGEEQGLSMDCKFENACVDEKTCASIGVSFEFVKLGGVQTEACVNFADDGHPETCFAFEVDVAETSAPTCFATYGGKECKCSIENLCLAVDCSEYEPTAVVDTCQQIDFGRMDPISFIPRFAERRDASDIQNDGNGDSTSKNREAESSATVRATIFASLLVLLPLLL</sequence>
<keyword evidence="1" id="KW-0732">Signal</keyword>
<organism evidence="2 3">
    <name type="scientific">Cylindrotheca closterium</name>
    <dbReference type="NCBI Taxonomy" id="2856"/>
    <lineage>
        <taxon>Eukaryota</taxon>
        <taxon>Sar</taxon>
        <taxon>Stramenopiles</taxon>
        <taxon>Ochrophyta</taxon>
        <taxon>Bacillariophyta</taxon>
        <taxon>Bacillariophyceae</taxon>
        <taxon>Bacillariophycidae</taxon>
        <taxon>Bacillariales</taxon>
        <taxon>Bacillariaceae</taxon>
        <taxon>Cylindrotheca</taxon>
    </lineage>
</organism>
<gene>
    <name evidence="2" type="ORF">CYCCA115_LOCUS2167</name>
</gene>
<dbReference type="EMBL" id="CAKOGP040000113">
    <property type="protein sequence ID" value="CAJ1930949.1"/>
    <property type="molecule type" value="Genomic_DNA"/>
</dbReference>
<dbReference type="Proteomes" id="UP001295423">
    <property type="component" value="Unassembled WGS sequence"/>
</dbReference>
<accession>A0AAD2CFR0</accession>
<name>A0AAD2CFR0_9STRA</name>
<feature type="signal peptide" evidence="1">
    <location>
        <begin position="1"/>
        <end position="19"/>
    </location>
</feature>
<reference evidence="2" key="1">
    <citation type="submission" date="2023-08" db="EMBL/GenBank/DDBJ databases">
        <authorList>
            <person name="Audoor S."/>
            <person name="Bilcke G."/>
        </authorList>
    </citation>
    <scope>NUCLEOTIDE SEQUENCE</scope>
</reference>
<evidence type="ECO:0000313" key="2">
    <source>
        <dbReference type="EMBL" id="CAJ1930949.1"/>
    </source>
</evidence>
<protein>
    <submittedName>
        <fullName evidence="2">Uncharacterized protein</fullName>
    </submittedName>
</protein>
<evidence type="ECO:0000313" key="3">
    <source>
        <dbReference type="Proteomes" id="UP001295423"/>
    </source>
</evidence>